<accession>A0A4R7LIK3</accession>
<keyword evidence="4" id="KW-0443">Lipid metabolism</keyword>
<keyword evidence="5" id="KW-0413">Isomerase</keyword>
<comment type="caution">
    <text evidence="7">The sequence shown here is derived from an EMBL/GenBank/DDBJ whole genome shotgun (WGS) entry which is preliminary data.</text>
</comment>
<proteinExistence type="inferred from homology"/>
<dbReference type="UniPathway" id="UPA00659"/>
<dbReference type="GO" id="GO:0006635">
    <property type="term" value="P:fatty acid beta-oxidation"/>
    <property type="evidence" value="ECO:0007669"/>
    <property type="project" value="UniProtKB-UniPathway"/>
</dbReference>
<evidence type="ECO:0000256" key="4">
    <source>
        <dbReference type="ARBA" id="ARBA00023098"/>
    </source>
</evidence>
<dbReference type="PROSITE" id="PS00166">
    <property type="entry name" value="ENOYL_COA_HYDRATASE"/>
    <property type="match status" value="1"/>
</dbReference>
<name>A0A4R7LIK3_9RHOB</name>
<dbReference type="PANTHER" id="PTHR43149">
    <property type="entry name" value="ENOYL-COA HYDRATASE"/>
    <property type="match status" value="1"/>
</dbReference>
<evidence type="ECO:0000313" key="7">
    <source>
        <dbReference type="EMBL" id="TDT75109.1"/>
    </source>
</evidence>
<dbReference type="Gene3D" id="1.10.12.10">
    <property type="entry name" value="Lyase 2-enoyl-coa Hydratase, Chain A, domain 2"/>
    <property type="match status" value="1"/>
</dbReference>
<keyword evidence="8" id="KW-1185">Reference proteome</keyword>
<evidence type="ECO:0000256" key="3">
    <source>
        <dbReference type="ARBA" id="ARBA00022832"/>
    </source>
</evidence>
<dbReference type="SUPFAM" id="SSF52096">
    <property type="entry name" value="ClpP/crotonase"/>
    <property type="match status" value="1"/>
</dbReference>
<dbReference type="InterPro" id="IPR014748">
    <property type="entry name" value="Enoyl-CoA_hydra_C"/>
</dbReference>
<evidence type="ECO:0000256" key="6">
    <source>
        <dbReference type="RuleBase" id="RU003707"/>
    </source>
</evidence>
<evidence type="ECO:0000256" key="2">
    <source>
        <dbReference type="ARBA" id="ARBA00005254"/>
    </source>
</evidence>
<organism evidence="7 8">
    <name type="scientific">Litoreibacter halocynthiae</name>
    <dbReference type="NCBI Taxonomy" id="1242689"/>
    <lineage>
        <taxon>Bacteria</taxon>
        <taxon>Pseudomonadati</taxon>
        <taxon>Pseudomonadota</taxon>
        <taxon>Alphaproteobacteria</taxon>
        <taxon>Rhodobacterales</taxon>
        <taxon>Roseobacteraceae</taxon>
        <taxon>Litoreibacter</taxon>
    </lineage>
</organism>
<evidence type="ECO:0000256" key="5">
    <source>
        <dbReference type="ARBA" id="ARBA00023235"/>
    </source>
</evidence>
<dbReference type="RefSeq" id="WP_134014244.1">
    <property type="nucleotide sequence ID" value="NZ_SOBH01000002.1"/>
</dbReference>
<reference evidence="7 8" key="1">
    <citation type="submission" date="2019-03" db="EMBL/GenBank/DDBJ databases">
        <title>Genomic Encyclopedia of Archaeal and Bacterial Type Strains, Phase II (KMG-II): from individual species to whole genera.</title>
        <authorList>
            <person name="Goeker M."/>
        </authorList>
    </citation>
    <scope>NUCLEOTIDE SEQUENCE [LARGE SCALE GENOMIC DNA]</scope>
    <source>
        <strain evidence="7 8">DSM 29467</strain>
    </source>
</reference>
<dbReference type="Gene3D" id="3.90.226.10">
    <property type="entry name" value="2-enoyl-CoA Hydratase, Chain A, domain 1"/>
    <property type="match status" value="1"/>
</dbReference>
<dbReference type="OrthoDB" id="9781757at2"/>
<comment type="similarity">
    <text evidence="2 6">Belongs to the enoyl-CoA hydratase/isomerase family.</text>
</comment>
<dbReference type="AlphaFoldDB" id="A0A4R7LIK3"/>
<dbReference type="InterPro" id="IPR029045">
    <property type="entry name" value="ClpP/crotonase-like_dom_sf"/>
</dbReference>
<evidence type="ECO:0000256" key="1">
    <source>
        <dbReference type="ARBA" id="ARBA00005005"/>
    </source>
</evidence>
<dbReference type="InterPro" id="IPR001753">
    <property type="entry name" value="Enoyl-CoA_hydra/iso"/>
</dbReference>
<dbReference type="EMBL" id="SOBH01000002">
    <property type="protein sequence ID" value="TDT75109.1"/>
    <property type="molecule type" value="Genomic_DNA"/>
</dbReference>
<evidence type="ECO:0000313" key="8">
    <source>
        <dbReference type="Proteomes" id="UP000294563"/>
    </source>
</evidence>
<dbReference type="InterPro" id="IPR045002">
    <property type="entry name" value="Ech1-like"/>
</dbReference>
<dbReference type="PANTHER" id="PTHR43149:SF1">
    <property type="entry name" value="DELTA(3,5)-DELTA(2,4)-DIENOYL-COA ISOMERASE, MITOCHONDRIAL"/>
    <property type="match status" value="1"/>
</dbReference>
<dbReference type="InterPro" id="IPR018376">
    <property type="entry name" value="Enoyl-CoA_hyd/isom_CS"/>
</dbReference>
<gene>
    <name evidence="7" type="ORF">BDE40_1835</name>
</gene>
<dbReference type="Proteomes" id="UP000294563">
    <property type="component" value="Unassembled WGS sequence"/>
</dbReference>
<dbReference type="CDD" id="cd06558">
    <property type="entry name" value="crotonase-like"/>
    <property type="match status" value="1"/>
</dbReference>
<dbReference type="NCBIfam" id="NF005699">
    <property type="entry name" value="PRK07509.1"/>
    <property type="match status" value="1"/>
</dbReference>
<sequence>MSLVTTDIADGIARVTLNRPDKMNAISLDMLDEVLAAADALRGADVNCVVLSGEGRAFCAGIDIASLSSLLGQDMDELIIRRTHGDANRFQEFSLAWRKLEVPVIAALHGVCFGAGMQLAIGADIRVAALETKLSIMEMKWGLVPDMGGMTLFPQVLRDDVLRRLTYTAEIVEAEQALAYGLVTEVCEDPLARAMELAKQIAAQSPSAVRAAKRLIAEAQTGTTSSILMAESVEQAALIGKQDQMAAVMRGMAKSEK</sequence>
<comment type="pathway">
    <text evidence="1">Lipid metabolism; fatty acid beta-oxidation.</text>
</comment>
<dbReference type="GO" id="GO:0016853">
    <property type="term" value="F:isomerase activity"/>
    <property type="evidence" value="ECO:0007669"/>
    <property type="project" value="UniProtKB-KW"/>
</dbReference>
<protein>
    <submittedName>
        <fullName evidence="7">Enoyl-CoA hydratase/carnithine racemase</fullName>
    </submittedName>
</protein>
<dbReference type="Pfam" id="PF00378">
    <property type="entry name" value="ECH_1"/>
    <property type="match status" value="1"/>
</dbReference>
<keyword evidence="3" id="KW-0276">Fatty acid metabolism</keyword>